<comment type="caution">
    <text evidence="6">The sequence shown here is derived from an EMBL/GenBank/DDBJ whole genome shotgun (WGS) entry which is preliminary data.</text>
</comment>
<dbReference type="PANTHER" id="PTHR43811">
    <property type="entry name" value="FKBP-TYPE PEPTIDYL-PROLYL CIS-TRANS ISOMERASE FKPA"/>
    <property type="match status" value="1"/>
</dbReference>
<keyword evidence="4 6" id="KW-0413">Isomerase</keyword>
<dbReference type="SUPFAM" id="SSF54534">
    <property type="entry name" value="FKBP-like"/>
    <property type="match status" value="1"/>
</dbReference>
<gene>
    <name evidence="6" type="ORF">EZS27_012457</name>
</gene>
<keyword evidence="3" id="KW-0697">Rotamase</keyword>
<name>A0A5J4S0B3_9ZZZZ</name>
<dbReference type="AlphaFoldDB" id="A0A5J4S0B3"/>
<accession>A0A5J4S0B3</accession>
<dbReference type="Pfam" id="PF00254">
    <property type="entry name" value="FKBP_C"/>
    <property type="match status" value="1"/>
</dbReference>
<evidence type="ECO:0000256" key="2">
    <source>
        <dbReference type="ARBA" id="ARBA00013194"/>
    </source>
</evidence>
<dbReference type="PROSITE" id="PS50059">
    <property type="entry name" value="FKBP_PPIASE"/>
    <property type="match status" value="1"/>
</dbReference>
<evidence type="ECO:0000313" key="6">
    <source>
        <dbReference type="EMBL" id="KAA6339607.1"/>
    </source>
</evidence>
<dbReference type="EC" id="5.2.1.8" evidence="2"/>
<dbReference type="EMBL" id="SNRY01000522">
    <property type="protein sequence ID" value="KAA6339607.1"/>
    <property type="molecule type" value="Genomic_DNA"/>
</dbReference>
<comment type="catalytic activity">
    <reaction evidence="1">
        <text>[protein]-peptidylproline (omega=180) = [protein]-peptidylproline (omega=0)</text>
        <dbReference type="Rhea" id="RHEA:16237"/>
        <dbReference type="Rhea" id="RHEA-COMP:10747"/>
        <dbReference type="Rhea" id="RHEA-COMP:10748"/>
        <dbReference type="ChEBI" id="CHEBI:83833"/>
        <dbReference type="ChEBI" id="CHEBI:83834"/>
        <dbReference type="EC" id="5.2.1.8"/>
    </reaction>
</comment>
<dbReference type="PANTHER" id="PTHR43811:SF19">
    <property type="entry name" value="39 KDA FK506-BINDING NUCLEAR PROTEIN"/>
    <property type="match status" value="1"/>
</dbReference>
<dbReference type="Gene3D" id="3.10.50.40">
    <property type="match status" value="1"/>
</dbReference>
<evidence type="ECO:0000256" key="1">
    <source>
        <dbReference type="ARBA" id="ARBA00000971"/>
    </source>
</evidence>
<dbReference type="PROSITE" id="PS51257">
    <property type="entry name" value="PROKAR_LIPOPROTEIN"/>
    <property type="match status" value="1"/>
</dbReference>
<organism evidence="6">
    <name type="scientific">termite gut metagenome</name>
    <dbReference type="NCBI Taxonomy" id="433724"/>
    <lineage>
        <taxon>unclassified sequences</taxon>
        <taxon>metagenomes</taxon>
        <taxon>organismal metagenomes</taxon>
    </lineage>
</organism>
<evidence type="ECO:0000256" key="4">
    <source>
        <dbReference type="ARBA" id="ARBA00023235"/>
    </source>
</evidence>
<feature type="domain" description="PPIase FKBP-type" evidence="5">
    <location>
        <begin position="85"/>
        <end position="195"/>
    </location>
</feature>
<sequence length="196" mass="22864">MKKTIYLLSLLLLAIIACEETEEVGKYNNWQARNEAFIDSLQNICDAKSDPELLYVINQKDKSQRIFYKKLPGSAIKESVFPLLTDSVSVFYRGMLINEQVFATAPTPKYYTSFYKKLDVFDQNFTGDSPSEFDNLTTFKVRELISGWTEILQYMKIGERWEIYIPWKSAYGSEKYEVIPGYSTLIFYLQLENIKN</sequence>
<protein>
    <recommendedName>
        <fullName evidence="2">peptidylprolyl isomerase</fullName>
        <ecNumber evidence="2">5.2.1.8</ecNumber>
    </recommendedName>
</protein>
<reference evidence="6" key="1">
    <citation type="submission" date="2019-03" db="EMBL/GenBank/DDBJ databases">
        <title>Single cell metagenomics reveals metabolic interactions within the superorganism composed of flagellate Streblomastix strix and complex community of Bacteroidetes bacteria on its surface.</title>
        <authorList>
            <person name="Treitli S.C."/>
            <person name="Kolisko M."/>
            <person name="Husnik F."/>
            <person name="Keeling P."/>
            <person name="Hampl V."/>
        </authorList>
    </citation>
    <scope>NUCLEOTIDE SEQUENCE</scope>
    <source>
        <strain evidence="6">STM</strain>
    </source>
</reference>
<proteinExistence type="predicted"/>
<evidence type="ECO:0000259" key="5">
    <source>
        <dbReference type="PROSITE" id="PS50059"/>
    </source>
</evidence>
<dbReference type="GO" id="GO:0003755">
    <property type="term" value="F:peptidyl-prolyl cis-trans isomerase activity"/>
    <property type="evidence" value="ECO:0007669"/>
    <property type="project" value="UniProtKB-KW"/>
</dbReference>
<dbReference type="InterPro" id="IPR046357">
    <property type="entry name" value="PPIase_dom_sf"/>
</dbReference>
<dbReference type="InterPro" id="IPR001179">
    <property type="entry name" value="PPIase_FKBP_dom"/>
</dbReference>
<evidence type="ECO:0000256" key="3">
    <source>
        <dbReference type="ARBA" id="ARBA00023110"/>
    </source>
</evidence>